<keyword evidence="1" id="KW-0175">Coiled coil</keyword>
<dbReference type="InterPro" id="IPR025157">
    <property type="entry name" value="Hemagglutinin_rpt"/>
</dbReference>
<name>A0A450TE69_9GAMM</name>
<protein>
    <submittedName>
        <fullName evidence="4">Filamentous hemagglutinin family N-terminal domain-containing protein</fullName>
    </submittedName>
</protein>
<feature type="region of interest" description="Disordered" evidence="2">
    <location>
        <begin position="1867"/>
        <end position="1892"/>
    </location>
</feature>
<evidence type="ECO:0000256" key="2">
    <source>
        <dbReference type="SAM" id="MobiDB-lite"/>
    </source>
</evidence>
<evidence type="ECO:0000313" key="4">
    <source>
        <dbReference type="EMBL" id="VFJ65296.1"/>
    </source>
</evidence>
<dbReference type="Pfam" id="PF13332">
    <property type="entry name" value="Fil_haemagg_2"/>
    <property type="match status" value="4"/>
</dbReference>
<dbReference type="GO" id="GO:0003824">
    <property type="term" value="F:catalytic activity"/>
    <property type="evidence" value="ECO:0007669"/>
    <property type="project" value="UniProtKB-ARBA"/>
</dbReference>
<feature type="domain" description="Filamentous haemagglutinin FhaB/tRNA nuclease CdiA-like TPS" evidence="3">
    <location>
        <begin position="72"/>
        <end position="192"/>
    </location>
</feature>
<dbReference type="InterPro" id="IPR011050">
    <property type="entry name" value="Pectin_lyase_fold/virulence"/>
</dbReference>
<dbReference type="NCBIfam" id="TIGR01901">
    <property type="entry name" value="adhes_NPXG"/>
    <property type="match status" value="1"/>
</dbReference>
<feature type="coiled-coil region" evidence="1">
    <location>
        <begin position="1698"/>
        <end position="1725"/>
    </location>
</feature>
<dbReference type="InterPro" id="IPR012334">
    <property type="entry name" value="Pectin_lyas_fold"/>
</dbReference>
<feature type="compositionally biased region" description="Low complexity" evidence="2">
    <location>
        <begin position="1873"/>
        <end position="1886"/>
    </location>
</feature>
<dbReference type="Pfam" id="PF05860">
    <property type="entry name" value="TPS"/>
    <property type="match status" value="1"/>
</dbReference>
<evidence type="ECO:0000259" key="3">
    <source>
        <dbReference type="SMART" id="SM00912"/>
    </source>
</evidence>
<dbReference type="EMBL" id="CAADEY010000128">
    <property type="protein sequence ID" value="VFJ65296.1"/>
    <property type="molecule type" value="Genomic_DNA"/>
</dbReference>
<reference evidence="4" key="1">
    <citation type="submission" date="2019-02" db="EMBL/GenBank/DDBJ databases">
        <authorList>
            <person name="Gruber-Vodicka R. H."/>
            <person name="Seah K. B. B."/>
        </authorList>
    </citation>
    <scope>NUCLEOTIDE SEQUENCE</scope>
    <source>
        <strain evidence="4">BECK_DK161</strain>
    </source>
</reference>
<dbReference type="InterPro" id="IPR008638">
    <property type="entry name" value="FhaB/CdiA-like_TPS"/>
</dbReference>
<sequence>MHRNRLNPKALYSVTATDDQYKVTTKTRKSKRIFRQFTLSGMICAVLGQVPVSYAGDITPDGTTQTAIDQAQNGVRVVDIAPPTQGGVSHNKYTGFNVEKTGAIMNNSLDIGVSQLGGALPANPHFTDRTADIILNEVTSTQRSELKGYTEIFGDRAEYILANPNGITCSGCGFINTSRLGLVTGTPRLDVEGKLDDIAIGQGDVLIEGEGMNAENVRYVDIVTRVAKIQGELIAGDEINIHTGNDRFDYKTRTVSSDPNKTPTEGTTFSVDASALGSMYAGKIQIVSTEAGFGVRDDATLMANVDDLVITAEGDITYTNALAERDIALQARDSITQTGISQAGNGLQLTAGEGITFSGSSVTGKGMARSGGDMEITAGSTVDNAAHRLSVGGNLKLAATTLDNRDGGEIEIQGNLVTEQPIASVDNRGGVIKGLNAGTKLELNVRDALDNDGGSIISAGNIGLIIGADYALYGTLSADQTLSVAAHGLRNFTRLDAGDMLRLTAAGGFFNEPGAVLASDRDIEATAAQAITNKGEITSDRNIRLEAKGGNLTNETGAKVTGGAGTTTLLASSAVINRDTLSSARGMAITASELSNYGQIATGRDLTATVSGNLYNTENTLLFAGQNMTLNVGGTLDNDRADIYAQDDMTLRGLNGGNSASIRNFVGTIESGGNMTIRTDALDNLAEEYDPDTGGYYGYNVARVNKGGRGWNYYNLMIRDEPTSTLRARPAYLTAGGNISIYDANTHNYSSVISAHGDLVISGGNLTNETASETTVALDRKWGKEWDEPYRYCYKITFGLVCKTKYRRKSHEYWDTYTTTVYAQEQATLSAGGTINISASRVDNGPLGTSVAALNDPSHTTAYNTASLQQIQETGYLDLSALLTLPTGEHGFFLLNQPDTEHTYLIESNVEFTDTTQFVGSEYFLDRMGVDLNENLRLMGDAVVETRLVERAILQVTHNPFLNGELSDSAEQMRRLYDDAFAEAARFEQEGMPLTVGVALSPEQVKSLRHDILWLEEREIAGARVLAPQLYLSQTTLAQIETGTGPVISGGDVLLATEEDFGNRGLITARQDIGISSEGSFTNVGSVDAGASLVVDVEEDIVNRGPGSLYGGDLVALYAGGDVRNESTVEEVHLGEDIVSRMKDIASIGSGGDLILNAGGDVVQRAAKLNATGSALIEAEGDIRFETIALRNKSVMGGSSSTSLGAGEFGMGAAAFGISGAVAMGAFGIGDSSSSYSATYDRTEHIGSEAVFGGDLIMTSGGDTTLTASRLEAGGGADVTTGGSFNLLSAQNTYHSESHYEYDNGFFGGSGSEDSVSDRTQQVSSVLKTGGDLSVDSKNNIMLLASTIESGGVAALKAKNNINVLNGYDTEYQRTQSSKSGFISAKQTDKGSLDDTVVASVIKSGGDLSFDAGGNVALIGSELDTEQDLSFGTFTVGRDAEGNLMTDEYGHYVAQDGSTVGSLVIASAEERHESWNIVKKQSYLTAMVVGPLVVGPVGMLLAMEGAKQGLFAEVEEDEYRQRSTRQVSSLLDVEGNLLANTEGDITVIGSEVQVAGSGAIHAGGDVNILSAEETDYHDESHRHVGMNGLTGGWDGSRLSIGLEGEYTKDTLTETAVTQKKSELNFDGGLLLNTEGAAMISASDIETGGSMTIQADAGLAVVSADDVQTTEQEQTKGEAKITYGIGNAYNDAYLAVKAAAEAAENVKRAKKALDAFDDEIAQMREDLKQGLVTEEDIRERKADRKYLVTNLVMATANAANARIQVGAAGAKAAGTAETFGFYADVKMEVDGTKSRSRSEQTTVVGSSLIAGGDMSLSSGADLHIQGSDAMASGVMDLLAAEDVLIESAQNTYREDSASEQTHMEIGMGTAGPTSWNASYNQANSNASGTSQRNSRVQAGAINISSGDDTTVAGAQVQAIDLAVDVGGNLTVASRQNKDRSSSNQIGASIGSGSIGVSGGQGYGLRKWVDQQTELVGTGSVAITTGGNTHLKGATIANRAADGTDGGNLMLRTANLTVEEIKDIDKANQWSAGITTGGSTSLQMGLSGHKTAQVNYATIGQGNVLTDGSEATVDGLNRDITQTTRVLANRKTGGLDFSVSVDHRVFSKGGRQSIAMDFYDTYDHANDIGDAVGDYFDPKKDVSLSHYSRVVGDGARKRSYLKSAVFYEEDTREGLNQADADAEEVQTAMQSVADGLTGQEGTKVVIYDGDPNAIGIDGNLPTDNTQFNKNLAKGGYSSASDGIGVNAYQTDMTSTDDKLQVIGHESYRAIADKQGYGYNAQTERAVAYRYGESVRDTWNAYSAIGGYQTNQNAGSTSGADWLSQNRSSSVIASGNEWIGRQDSQEMKPIIDTVWDAGNIAYDVGRIIYGKIKKDDELVKEGTVDLAVDSVALAIPGVVAGMSKLTRVAKKASVLKKGKDWADLSGKLRNAAKGKGNFGIGTATREQADAMGKAWVGDGYKVASDGKTLVSKDGLKQYRPPTNKPKIGKTQANFEQRFQGQKSKSWQSNAHLDIMD</sequence>
<dbReference type="Gene3D" id="2.160.20.10">
    <property type="entry name" value="Single-stranded right-handed beta-helix, Pectin lyase-like"/>
    <property type="match status" value="1"/>
</dbReference>
<proteinExistence type="predicted"/>
<gene>
    <name evidence="4" type="ORF">BECKDK2373C_GA0170839_11284</name>
</gene>
<dbReference type="SMART" id="SM00912">
    <property type="entry name" value="Haemagg_act"/>
    <property type="match status" value="1"/>
</dbReference>
<accession>A0A450TE69</accession>
<dbReference type="SUPFAM" id="SSF51126">
    <property type="entry name" value="Pectin lyase-like"/>
    <property type="match status" value="1"/>
</dbReference>
<organism evidence="4">
    <name type="scientific">Candidatus Kentrum sp. DK</name>
    <dbReference type="NCBI Taxonomy" id="2126562"/>
    <lineage>
        <taxon>Bacteria</taxon>
        <taxon>Pseudomonadati</taxon>
        <taxon>Pseudomonadota</taxon>
        <taxon>Gammaproteobacteria</taxon>
        <taxon>Candidatus Kentrum</taxon>
    </lineage>
</organism>
<evidence type="ECO:0000256" key="1">
    <source>
        <dbReference type="SAM" id="Coils"/>
    </source>
</evidence>